<dbReference type="RefSeq" id="WP_282594253.1">
    <property type="nucleotide sequence ID" value="NZ_JALLGV010000003.1"/>
</dbReference>
<keyword evidence="1" id="KW-0472">Membrane</keyword>
<organism evidence="3 4">
    <name type="scientific">Halorientalis brevis</name>
    <dbReference type="NCBI Taxonomy" id="1126241"/>
    <lineage>
        <taxon>Archaea</taxon>
        <taxon>Methanobacteriati</taxon>
        <taxon>Methanobacteriota</taxon>
        <taxon>Stenosarchaea group</taxon>
        <taxon>Halobacteria</taxon>
        <taxon>Halobacteriales</taxon>
        <taxon>Haloarculaceae</taxon>
        <taxon>Halorientalis</taxon>
    </lineage>
</organism>
<evidence type="ECO:0000259" key="2">
    <source>
        <dbReference type="Pfam" id="PF11127"/>
    </source>
</evidence>
<evidence type="ECO:0000256" key="1">
    <source>
        <dbReference type="SAM" id="Phobius"/>
    </source>
</evidence>
<sequence>MEKNVGGYDRLARFVVGPLLIVLGIAAVTGLVSLGTGTLGVALAAVALLLGVVFTATAAMQTCVLNSLLGIDTYESSSGRQSSSDEAKPSAK</sequence>
<name>A0ABD6C662_9EURY</name>
<evidence type="ECO:0000313" key="3">
    <source>
        <dbReference type="EMBL" id="MFD1585651.1"/>
    </source>
</evidence>
<feature type="domain" description="Inner membrane protein YgaP-like transmembrane" evidence="2">
    <location>
        <begin position="1"/>
        <end position="75"/>
    </location>
</feature>
<keyword evidence="4" id="KW-1185">Reference proteome</keyword>
<keyword evidence="1" id="KW-1133">Transmembrane helix</keyword>
<dbReference type="EMBL" id="JBHUDJ010000001">
    <property type="protein sequence ID" value="MFD1585651.1"/>
    <property type="molecule type" value="Genomic_DNA"/>
</dbReference>
<feature type="transmembrane region" description="Helical" evidence="1">
    <location>
        <begin position="39"/>
        <end position="59"/>
    </location>
</feature>
<evidence type="ECO:0000313" key="4">
    <source>
        <dbReference type="Proteomes" id="UP001597119"/>
    </source>
</evidence>
<keyword evidence="1" id="KW-0812">Transmembrane</keyword>
<proteinExistence type="predicted"/>
<dbReference type="Pfam" id="PF11127">
    <property type="entry name" value="YgaP-like_TM"/>
    <property type="match status" value="1"/>
</dbReference>
<reference evidence="3 4" key="1">
    <citation type="journal article" date="2019" name="Int. J. Syst. Evol. Microbiol.">
        <title>The Global Catalogue of Microorganisms (GCM) 10K type strain sequencing project: providing services to taxonomists for standard genome sequencing and annotation.</title>
        <authorList>
            <consortium name="The Broad Institute Genomics Platform"/>
            <consortium name="The Broad Institute Genome Sequencing Center for Infectious Disease"/>
            <person name="Wu L."/>
            <person name="Ma J."/>
        </authorList>
    </citation>
    <scope>NUCLEOTIDE SEQUENCE [LARGE SCALE GENOMIC DNA]</scope>
    <source>
        <strain evidence="3 4">CGMCC 1.12125</strain>
    </source>
</reference>
<dbReference type="AlphaFoldDB" id="A0ABD6C662"/>
<feature type="transmembrane region" description="Helical" evidence="1">
    <location>
        <begin position="12"/>
        <end position="33"/>
    </location>
</feature>
<accession>A0ABD6C662</accession>
<gene>
    <name evidence="3" type="ORF">ACFR9U_01550</name>
</gene>
<dbReference type="InterPro" id="IPR021309">
    <property type="entry name" value="YgaP-like_TM"/>
</dbReference>
<comment type="caution">
    <text evidence="3">The sequence shown here is derived from an EMBL/GenBank/DDBJ whole genome shotgun (WGS) entry which is preliminary data.</text>
</comment>
<dbReference type="Proteomes" id="UP001597119">
    <property type="component" value="Unassembled WGS sequence"/>
</dbReference>
<protein>
    <submittedName>
        <fullName evidence="3">DUF2892 domain-containing protein</fullName>
    </submittedName>
</protein>